<sequence length="267" mass="29725">MKKTVLALALFGIVAGAAQAADSQILNSLLACNASYFKAIAKDKNIPETLKIRSGDMAFLKVEKQPLDIVMFPKPFKDSGLTVTGYVFNDEIIRYPGVPDMHTHFWGLIVKEDWKKAIDAFKVDWEAVDTRHMSAHANRMVRSNNEPVWKPYKRPDNYEYPEMDMTERAFHIQPYNGQTMIFCAMQTAGAPEAAIIQEVRPDLLQGENKVPIREEEIQKDQPKADAKKLPEGHPEIPAGAKLPEGHPAVPAGAKLPEGHPDISGAKK</sequence>
<evidence type="ECO:0000256" key="2">
    <source>
        <dbReference type="SAM" id="SignalP"/>
    </source>
</evidence>
<dbReference type="RefSeq" id="WP_152157691.1">
    <property type="nucleotide sequence ID" value="NZ_WEHX01000008.1"/>
</dbReference>
<feature type="chain" id="PRO_5026308716" evidence="2">
    <location>
        <begin position="21"/>
        <end position="267"/>
    </location>
</feature>
<evidence type="ECO:0000313" key="4">
    <source>
        <dbReference type="Proteomes" id="UP000430564"/>
    </source>
</evidence>
<keyword evidence="2" id="KW-0732">Signal</keyword>
<feature type="signal peptide" evidence="2">
    <location>
        <begin position="1"/>
        <end position="20"/>
    </location>
</feature>
<dbReference type="AlphaFoldDB" id="A0A6I1EPH6"/>
<comment type="caution">
    <text evidence="3">The sequence shown here is derived from an EMBL/GenBank/DDBJ whole genome shotgun (WGS) entry which is preliminary data.</text>
</comment>
<proteinExistence type="predicted"/>
<dbReference type="Proteomes" id="UP000430564">
    <property type="component" value="Unassembled WGS sequence"/>
</dbReference>
<feature type="compositionally biased region" description="Basic and acidic residues" evidence="1">
    <location>
        <begin position="213"/>
        <end position="234"/>
    </location>
</feature>
<name>A0A6I1EPH6_9BURK</name>
<feature type="region of interest" description="Disordered" evidence="1">
    <location>
        <begin position="213"/>
        <end position="267"/>
    </location>
</feature>
<evidence type="ECO:0000256" key="1">
    <source>
        <dbReference type="SAM" id="MobiDB-lite"/>
    </source>
</evidence>
<organism evidence="3 4">
    <name type="scientific">Sutterella seckii</name>
    <dbReference type="NCBI Taxonomy" id="1944635"/>
    <lineage>
        <taxon>Bacteria</taxon>
        <taxon>Pseudomonadati</taxon>
        <taxon>Pseudomonadota</taxon>
        <taxon>Betaproteobacteria</taxon>
        <taxon>Burkholderiales</taxon>
        <taxon>Sutterellaceae</taxon>
        <taxon>Sutterella</taxon>
    </lineage>
</organism>
<evidence type="ECO:0000313" key="3">
    <source>
        <dbReference type="EMBL" id="KAB7662427.1"/>
    </source>
</evidence>
<dbReference type="EMBL" id="WEHX01000008">
    <property type="protein sequence ID" value="KAB7662427.1"/>
    <property type="molecule type" value="Genomic_DNA"/>
</dbReference>
<accession>A0A6I1EPH6</accession>
<dbReference type="OrthoDB" id="9152153at2"/>
<protein>
    <submittedName>
        <fullName evidence="3">Uncharacterized protein</fullName>
    </submittedName>
</protein>
<reference evidence="3 4" key="1">
    <citation type="submission" date="2019-10" db="EMBL/GenBank/DDBJ databases">
        <title>Genome diversity of Sutterella seckii.</title>
        <authorList>
            <person name="Chaplin A.V."/>
            <person name="Sokolova S.R."/>
            <person name="Mosin K.A."/>
            <person name="Ivanova E.L."/>
            <person name="Kochetkova T.O."/>
            <person name="Goltsov A.Y."/>
            <person name="Trofimov D.Y."/>
            <person name="Efimov B.A."/>
        </authorList>
    </citation>
    <scope>NUCLEOTIDE SEQUENCE [LARGE SCALE GENOMIC DNA]</scope>
    <source>
        <strain evidence="3 4">ASD393</strain>
    </source>
</reference>
<gene>
    <name evidence="3" type="ORF">GBM95_02810</name>
</gene>